<dbReference type="Pfam" id="PF01890">
    <property type="entry name" value="CbiG_C"/>
    <property type="match status" value="1"/>
</dbReference>
<dbReference type="GO" id="GO:0043779">
    <property type="term" value="F:cobalt-precorrin-5A acetaldehyde-lyase activity"/>
    <property type="evidence" value="ECO:0007669"/>
    <property type="project" value="UniProtKB-EC"/>
</dbReference>
<dbReference type="EC" id="3.7.1.12" evidence="4"/>
<proteinExistence type="predicted"/>
<keyword evidence="5" id="KW-1185">Reference proteome</keyword>
<name>A0A140LED3_9FIRM</name>
<evidence type="ECO:0000259" key="2">
    <source>
        <dbReference type="Pfam" id="PF11760"/>
    </source>
</evidence>
<dbReference type="PANTHER" id="PTHR37477">
    <property type="entry name" value="COBALT-PRECORRIN-5A HYDROLASE"/>
    <property type="match status" value="1"/>
</dbReference>
<dbReference type="Gene3D" id="3.40.50.11220">
    <property type="match status" value="1"/>
</dbReference>
<dbReference type="InterPro" id="IPR002750">
    <property type="entry name" value="CobE/GbiG_C"/>
</dbReference>
<accession>A0A140LED3</accession>
<evidence type="ECO:0000259" key="3">
    <source>
        <dbReference type="Pfam" id="PF11761"/>
    </source>
</evidence>
<dbReference type="EMBL" id="LOEE01000003">
    <property type="protein sequence ID" value="KXG78908.1"/>
    <property type="molecule type" value="Genomic_DNA"/>
</dbReference>
<feature type="domain" description="Cobalamin biosynthesis central region" evidence="3">
    <location>
        <begin position="136"/>
        <end position="221"/>
    </location>
</feature>
<sequence>MHKAIITLTKGGLQLGLKLHGEMADSVLYVHRKFEIEGRGIQKIHGPMKEFVGEIFHQYQCLIFIMAAGIVVRTIAPHIQDKKWDPAVIVLDEKGKNVISLLSGHMGRANGYTLEIAQLLGANPVITTASDVNEKIAVDTLAMALDCSIENFRDATRVTAHIVNGERVGMISHIPVEVALPENMVLIDEEQAVQEKFAGLIYITEKRIDPKIAWDYVVLRPKNIILGIGCKRGKSKEEIMDAILDTLHALGVAEASIKHIATVDVKKDEPGLLEAAQALGVPLVSVAREALKAVEDEFEGSDFVRKSIGVGSVCEPAAFLTSSGGIWLQRKTIHNGITIAVLREGGNPYGNHCGRHQL</sequence>
<feature type="domain" description="Cobalamin synthesis G N-terminal" evidence="2">
    <location>
        <begin position="51"/>
        <end position="131"/>
    </location>
</feature>
<reference evidence="4 5" key="1">
    <citation type="submission" date="2015-12" db="EMBL/GenBank/DDBJ databases">
        <title>Draft genome sequence of the thermoanaerobe Thermotalea metallivorans, an isolate from the runoff channel of the Great Artesian Basin, Australia.</title>
        <authorList>
            <person name="Patel B.K."/>
        </authorList>
    </citation>
    <scope>NUCLEOTIDE SEQUENCE [LARGE SCALE GENOMIC DNA]</scope>
    <source>
        <strain evidence="4 5">B2-1</strain>
    </source>
</reference>
<dbReference type="SUPFAM" id="SSF159672">
    <property type="entry name" value="CbiG N-terminal domain-like"/>
    <property type="match status" value="1"/>
</dbReference>
<dbReference type="Pfam" id="PF11761">
    <property type="entry name" value="CbiG_mid"/>
    <property type="match status" value="1"/>
</dbReference>
<gene>
    <name evidence="4" type="primary">cbiG</name>
    <name evidence="4" type="ORF">AN619_00670</name>
</gene>
<dbReference type="STRING" id="520762.AN619_00670"/>
<dbReference type="Pfam" id="PF11760">
    <property type="entry name" value="CbiG_N"/>
    <property type="match status" value="1"/>
</dbReference>
<evidence type="ECO:0000259" key="1">
    <source>
        <dbReference type="Pfam" id="PF01890"/>
    </source>
</evidence>
<dbReference type="GO" id="GO:0009236">
    <property type="term" value="P:cobalamin biosynthetic process"/>
    <property type="evidence" value="ECO:0007669"/>
    <property type="project" value="InterPro"/>
</dbReference>
<dbReference type="PANTHER" id="PTHR37477:SF1">
    <property type="entry name" value="COBALT-PRECORRIN-5A HYDROLASE"/>
    <property type="match status" value="1"/>
</dbReference>
<evidence type="ECO:0000313" key="5">
    <source>
        <dbReference type="Proteomes" id="UP000070456"/>
    </source>
</evidence>
<evidence type="ECO:0000313" key="4">
    <source>
        <dbReference type="EMBL" id="KXG78908.1"/>
    </source>
</evidence>
<organism evidence="4 5">
    <name type="scientific">Thermotalea metallivorans</name>
    <dbReference type="NCBI Taxonomy" id="520762"/>
    <lineage>
        <taxon>Bacteria</taxon>
        <taxon>Bacillati</taxon>
        <taxon>Bacillota</taxon>
        <taxon>Clostridia</taxon>
        <taxon>Peptostreptococcales</taxon>
        <taxon>Thermotaleaceae</taxon>
        <taxon>Thermotalea</taxon>
    </lineage>
</organism>
<protein>
    <submittedName>
        <fullName evidence="4">Cobalt-precorrin-5A hydrolase</fullName>
        <ecNumber evidence="4">3.7.1.12</ecNumber>
    </submittedName>
</protein>
<dbReference type="SUPFAM" id="SSF159664">
    <property type="entry name" value="CobE/GbiG C-terminal domain-like"/>
    <property type="match status" value="1"/>
</dbReference>
<dbReference type="Proteomes" id="UP000070456">
    <property type="component" value="Unassembled WGS sequence"/>
</dbReference>
<dbReference type="InterPro" id="IPR021745">
    <property type="entry name" value="CbiG_mid"/>
</dbReference>
<dbReference type="PATRIC" id="fig|520762.4.peg.78"/>
<dbReference type="Gene3D" id="3.30.420.180">
    <property type="entry name" value="CobE/GbiG C-terminal domain"/>
    <property type="match status" value="1"/>
</dbReference>
<dbReference type="InterPro" id="IPR038029">
    <property type="entry name" value="GbiG_N_sf"/>
</dbReference>
<dbReference type="InterPro" id="IPR036518">
    <property type="entry name" value="CobE/GbiG_C_sf"/>
</dbReference>
<comment type="caution">
    <text evidence="4">The sequence shown here is derived from an EMBL/GenBank/DDBJ whole genome shotgun (WGS) entry which is preliminary data.</text>
</comment>
<dbReference type="InterPro" id="IPR021744">
    <property type="entry name" value="CbiG_N"/>
</dbReference>
<dbReference type="NCBIfam" id="NF004466">
    <property type="entry name" value="PRK05788.1-4"/>
    <property type="match status" value="1"/>
</dbReference>
<dbReference type="InterPro" id="IPR052553">
    <property type="entry name" value="CbiG_hydrolase"/>
</dbReference>
<feature type="domain" description="CobE/GbiG C-terminal" evidence="1">
    <location>
        <begin position="224"/>
        <end position="341"/>
    </location>
</feature>
<keyword evidence="4" id="KW-0378">Hydrolase</keyword>
<dbReference type="RefSeq" id="WP_068553935.1">
    <property type="nucleotide sequence ID" value="NZ_LOEE01000003.1"/>
</dbReference>
<dbReference type="AlphaFoldDB" id="A0A140LED3"/>